<reference evidence="1 2" key="1">
    <citation type="submission" date="2020-09" db="EMBL/GenBank/DDBJ databases">
        <title>Sphingomonas sp., a new species isolated from pork steak.</title>
        <authorList>
            <person name="Heidler von Heilborn D."/>
        </authorList>
    </citation>
    <scope>NUCLEOTIDE SEQUENCE [LARGE SCALE GENOMIC DNA]</scope>
    <source>
        <strain evidence="2">S8-3T</strain>
    </source>
</reference>
<accession>A0A7H0LHU6</accession>
<gene>
    <name evidence="1" type="ORF">H3Z74_21685</name>
</gene>
<dbReference type="Proteomes" id="UP000516148">
    <property type="component" value="Chromosome"/>
</dbReference>
<organism evidence="1 2">
    <name type="scientific">Sphingomonas alpina</name>
    <dbReference type="NCBI Taxonomy" id="653931"/>
    <lineage>
        <taxon>Bacteria</taxon>
        <taxon>Pseudomonadati</taxon>
        <taxon>Pseudomonadota</taxon>
        <taxon>Alphaproteobacteria</taxon>
        <taxon>Sphingomonadales</taxon>
        <taxon>Sphingomonadaceae</taxon>
        <taxon>Sphingomonas</taxon>
    </lineage>
</organism>
<evidence type="ECO:0000313" key="1">
    <source>
        <dbReference type="EMBL" id="QNQ09249.1"/>
    </source>
</evidence>
<dbReference type="AlphaFoldDB" id="A0A7H0LHU6"/>
<dbReference type="EMBL" id="CP061038">
    <property type="protein sequence ID" value="QNQ09249.1"/>
    <property type="molecule type" value="Genomic_DNA"/>
</dbReference>
<proteinExistence type="predicted"/>
<sequence>MATPGPTQTRIVNGALAELGSTEKITSIDDPTSNSAKRAFAVWPEVLLDLLSRHPWNFALRRAELNVATATPAFGYERQFQLPSGCVRWLPAARDDDDFEEAEREGNFLLTNADTLRIRYIALIDDVTVWPPAFVRAMTLMLAAAMAEGVTQSEGIKDRLAQRAEDQIAKAKRIDGLETGRTRRGRVSVQSSWLQSRNRSAYGRY</sequence>
<evidence type="ECO:0000313" key="2">
    <source>
        <dbReference type="Proteomes" id="UP000516148"/>
    </source>
</evidence>
<keyword evidence="2" id="KW-1185">Reference proteome</keyword>
<protein>
    <submittedName>
        <fullName evidence="1">Uncharacterized protein</fullName>
    </submittedName>
</protein>
<dbReference type="RefSeq" id="WP_187761566.1">
    <property type="nucleotide sequence ID" value="NZ_CP061038.1"/>
</dbReference>
<name>A0A7H0LHU6_9SPHN</name>
<dbReference type="KEGG" id="spap:H3Z74_21685"/>